<dbReference type="Proteomes" id="UP000178235">
    <property type="component" value="Unassembled WGS sequence"/>
</dbReference>
<accession>A0A1F6VE03</accession>
<evidence type="ECO:0000313" key="2">
    <source>
        <dbReference type="EMBL" id="OGI67805.1"/>
    </source>
</evidence>
<evidence type="ECO:0000313" key="3">
    <source>
        <dbReference type="Proteomes" id="UP000178235"/>
    </source>
</evidence>
<dbReference type="AlphaFoldDB" id="A0A1F6VE03"/>
<comment type="caution">
    <text evidence="2">The sequence shown here is derived from an EMBL/GenBank/DDBJ whole genome shotgun (WGS) entry which is preliminary data.</text>
</comment>
<gene>
    <name evidence="2" type="ORF">A2738_03335</name>
</gene>
<feature type="transmembrane region" description="Helical" evidence="1">
    <location>
        <begin position="21"/>
        <end position="46"/>
    </location>
</feature>
<evidence type="ECO:0000256" key="1">
    <source>
        <dbReference type="SAM" id="Phobius"/>
    </source>
</evidence>
<dbReference type="EMBL" id="MFTS01000009">
    <property type="protein sequence ID" value="OGI67805.1"/>
    <property type="molecule type" value="Genomic_DNA"/>
</dbReference>
<protein>
    <submittedName>
        <fullName evidence="2">Uncharacterized protein</fullName>
    </submittedName>
</protein>
<keyword evidence="1" id="KW-0812">Transmembrane</keyword>
<keyword evidence="1" id="KW-0472">Membrane</keyword>
<organism evidence="2 3">
    <name type="scientific">Candidatus Nomurabacteria bacterium RIFCSPHIGHO2_01_FULL_42_15</name>
    <dbReference type="NCBI Taxonomy" id="1801742"/>
    <lineage>
        <taxon>Bacteria</taxon>
        <taxon>Candidatus Nomuraibacteriota</taxon>
    </lineage>
</organism>
<reference evidence="2 3" key="1">
    <citation type="journal article" date="2016" name="Nat. Commun.">
        <title>Thousands of microbial genomes shed light on interconnected biogeochemical processes in an aquifer system.</title>
        <authorList>
            <person name="Anantharaman K."/>
            <person name="Brown C.T."/>
            <person name="Hug L.A."/>
            <person name="Sharon I."/>
            <person name="Castelle C.J."/>
            <person name="Probst A.J."/>
            <person name="Thomas B.C."/>
            <person name="Singh A."/>
            <person name="Wilkins M.J."/>
            <person name="Karaoz U."/>
            <person name="Brodie E.L."/>
            <person name="Williams K.H."/>
            <person name="Hubbard S.S."/>
            <person name="Banfield J.F."/>
        </authorList>
    </citation>
    <scope>NUCLEOTIDE SEQUENCE [LARGE SCALE GENOMIC DNA]</scope>
</reference>
<keyword evidence="1" id="KW-1133">Transmembrane helix</keyword>
<sequence length="180" mass="20266">MINLIPNQEKKEMTRGFYYRFAVLFLFMVSFAVLIAFVAVLPSYFLSSAKSRIADMKLVAQKNEPVPIPDQETLAIIKDLDAKLNLLEQDEQNKFVVSEQVVNAVILRKLPGIKIANIVYENDVAKGKKIIIQGNASSREVLLAFRRALENDVAFKTVDLPISNFVKGSNIKFYLSLIPS</sequence>
<name>A0A1F6VE03_9BACT</name>
<proteinExistence type="predicted"/>